<feature type="region of interest" description="Disordered" evidence="6">
    <location>
        <begin position="1"/>
        <end position="24"/>
    </location>
</feature>
<keyword evidence="3" id="KW-0963">Cytoplasm</keyword>
<feature type="coiled-coil region" evidence="5">
    <location>
        <begin position="43"/>
        <end position="70"/>
    </location>
</feature>
<gene>
    <name evidence="3" type="primary">grpE</name>
    <name evidence="7" type="ORF">MAMT_00419</name>
</gene>
<keyword evidence="5" id="KW-0175">Coiled coil</keyword>
<keyword evidence="3" id="KW-0346">Stress response</keyword>
<organism evidence="7 8">
    <name type="scientific">Methylacidimicrobium tartarophylax</name>
    <dbReference type="NCBI Taxonomy" id="1041768"/>
    <lineage>
        <taxon>Bacteria</taxon>
        <taxon>Pseudomonadati</taxon>
        <taxon>Verrucomicrobiota</taxon>
        <taxon>Methylacidimicrobium</taxon>
    </lineage>
</organism>
<dbReference type="GO" id="GO:0000774">
    <property type="term" value="F:adenyl-nucleotide exchange factor activity"/>
    <property type="evidence" value="ECO:0007669"/>
    <property type="project" value="InterPro"/>
</dbReference>
<dbReference type="Pfam" id="PF01025">
    <property type="entry name" value="GrpE"/>
    <property type="match status" value="1"/>
</dbReference>
<dbReference type="CDD" id="cd00446">
    <property type="entry name" value="GrpE"/>
    <property type="match status" value="1"/>
</dbReference>
<dbReference type="AlphaFoldDB" id="A0A5E6MB94"/>
<comment type="similarity">
    <text evidence="1 3 4">Belongs to the GrpE family.</text>
</comment>
<evidence type="ECO:0000256" key="4">
    <source>
        <dbReference type="RuleBase" id="RU004478"/>
    </source>
</evidence>
<dbReference type="GO" id="GO:0006457">
    <property type="term" value="P:protein folding"/>
    <property type="evidence" value="ECO:0007669"/>
    <property type="project" value="InterPro"/>
</dbReference>
<accession>A0A5E6MB94</accession>
<keyword evidence="2 3" id="KW-0143">Chaperone</keyword>
<evidence type="ECO:0000256" key="5">
    <source>
        <dbReference type="SAM" id="Coils"/>
    </source>
</evidence>
<reference evidence="7 8" key="1">
    <citation type="submission" date="2019-09" db="EMBL/GenBank/DDBJ databases">
        <authorList>
            <person name="Cremers G."/>
        </authorList>
    </citation>
    <scope>NUCLEOTIDE SEQUENCE [LARGE SCALE GENOMIC DNA]</scope>
    <source>
        <strain evidence="7">4A</strain>
    </source>
</reference>
<dbReference type="GO" id="GO:0042803">
    <property type="term" value="F:protein homodimerization activity"/>
    <property type="evidence" value="ECO:0007669"/>
    <property type="project" value="InterPro"/>
</dbReference>
<dbReference type="InterPro" id="IPR013805">
    <property type="entry name" value="GrpE_CC"/>
</dbReference>
<evidence type="ECO:0000256" key="2">
    <source>
        <dbReference type="ARBA" id="ARBA00023186"/>
    </source>
</evidence>
<evidence type="ECO:0000256" key="3">
    <source>
        <dbReference type="HAMAP-Rule" id="MF_01151"/>
    </source>
</evidence>
<feature type="compositionally biased region" description="Basic and acidic residues" evidence="6">
    <location>
        <begin position="186"/>
        <end position="197"/>
    </location>
</feature>
<keyword evidence="8" id="KW-1185">Reference proteome</keyword>
<dbReference type="Gene3D" id="3.90.20.20">
    <property type="match status" value="1"/>
</dbReference>
<protein>
    <recommendedName>
        <fullName evidence="3">Protein GrpE</fullName>
    </recommendedName>
    <alternativeName>
        <fullName evidence="3">HSP-70 cofactor</fullName>
    </alternativeName>
</protein>
<dbReference type="SUPFAM" id="SSF58014">
    <property type="entry name" value="Coiled-coil domain of nucleotide exchange factor GrpE"/>
    <property type="match status" value="1"/>
</dbReference>
<sequence>MTSGLGETPIVEQPAEDPPAFSVVSRERIDQWQQRSRDADELRDRLLRTLAEWENARKRMAKEKEDAIRLANTSLLHALLPVVDNFLLGMEAAKNATDGQSIAKGMEMVLSQFQSLLREEGVERIDAVGKLFDPHQHEAAGFVDTEEFEEGIVATQQRCGYLYKGRLLRPALVYVSRKPTKSTEGQQEREEAHSPES</sequence>
<dbReference type="Proteomes" id="UP000334923">
    <property type="component" value="Unassembled WGS sequence"/>
</dbReference>
<dbReference type="GO" id="GO:0005737">
    <property type="term" value="C:cytoplasm"/>
    <property type="evidence" value="ECO:0007669"/>
    <property type="project" value="UniProtKB-SubCell"/>
</dbReference>
<dbReference type="GO" id="GO:0051087">
    <property type="term" value="F:protein-folding chaperone binding"/>
    <property type="evidence" value="ECO:0007669"/>
    <property type="project" value="InterPro"/>
</dbReference>
<dbReference type="PRINTS" id="PR00773">
    <property type="entry name" value="GRPEPROTEIN"/>
</dbReference>
<evidence type="ECO:0000313" key="7">
    <source>
        <dbReference type="EMBL" id="VVM05025.1"/>
    </source>
</evidence>
<dbReference type="EMBL" id="CABFVA020000014">
    <property type="protein sequence ID" value="VVM05025.1"/>
    <property type="molecule type" value="Genomic_DNA"/>
</dbReference>
<dbReference type="Gene3D" id="2.30.22.10">
    <property type="entry name" value="Head domain of nucleotide exchange factor GrpE"/>
    <property type="match status" value="1"/>
</dbReference>
<dbReference type="InterPro" id="IPR009012">
    <property type="entry name" value="GrpE_head"/>
</dbReference>
<comment type="subunit">
    <text evidence="3">Homodimer.</text>
</comment>
<comment type="subcellular location">
    <subcellularLocation>
        <location evidence="3">Cytoplasm</location>
    </subcellularLocation>
</comment>
<proteinExistence type="inferred from homology"/>
<dbReference type="OrthoDB" id="9812586at2"/>
<evidence type="ECO:0000313" key="8">
    <source>
        <dbReference type="Proteomes" id="UP000334923"/>
    </source>
</evidence>
<name>A0A5E6MB94_9BACT</name>
<dbReference type="InterPro" id="IPR000740">
    <property type="entry name" value="GrpE"/>
</dbReference>
<dbReference type="HAMAP" id="MF_01151">
    <property type="entry name" value="GrpE"/>
    <property type="match status" value="1"/>
</dbReference>
<dbReference type="SUPFAM" id="SSF51064">
    <property type="entry name" value="Head domain of nucleotide exchange factor GrpE"/>
    <property type="match status" value="1"/>
</dbReference>
<dbReference type="RefSeq" id="WP_142659281.1">
    <property type="nucleotide sequence ID" value="NZ_CABFVA020000014.1"/>
</dbReference>
<comment type="function">
    <text evidence="3">Participates actively in the response to hyperosmotic and heat shock by preventing the aggregation of stress-denatured proteins, in association with DnaK and GrpE. It is the nucleotide exchange factor for DnaK and may function as a thermosensor. Unfolded proteins bind initially to DnaJ; upon interaction with the DnaJ-bound protein, DnaK hydrolyzes its bound ATP, resulting in the formation of a stable complex. GrpE releases ADP from DnaK; ATP binding to DnaK triggers the release of the substrate protein, thus completing the reaction cycle. Several rounds of ATP-dependent interactions between DnaJ, DnaK and GrpE are required for fully efficient folding.</text>
</comment>
<evidence type="ECO:0000256" key="6">
    <source>
        <dbReference type="SAM" id="MobiDB-lite"/>
    </source>
</evidence>
<dbReference type="PANTHER" id="PTHR21237">
    <property type="entry name" value="GRPE PROTEIN"/>
    <property type="match status" value="1"/>
</dbReference>
<evidence type="ECO:0000256" key="1">
    <source>
        <dbReference type="ARBA" id="ARBA00009054"/>
    </source>
</evidence>
<dbReference type="GO" id="GO:0051082">
    <property type="term" value="F:unfolded protein binding"/>
    <property type="evidence" value="ECO:0007669"/>
    <property type="project" value="TreeGrafter"/>
</dbReference>
<dbReference type="PANTHER" id="PTHR21237:SF23">
    <property type="entry name" value="GRPE PROTEIN HOMOLOG, MITOCHONDRIAL"/>
    <property type="match status" value="1"/>
</dbReference>
<feature type="region of interest" description="Disordered" evidence="6">
    <location>
        <begin position="177"/>
        <end position="197"/>
    </location>
</feature>